<dbReference type="CDD" id="cd00093">
    <property type="entry name" value="HTH_XRE"/>
    <property type="match status" value="1"/>
</dbReference>
<dbReference type="OrthoDB" id="5584941at2"/>
<feature type="domain" description="HTH cro/C1-type" evidence="4">
    <location>
        <begin position="14"/>
        <end position="68"/>
    </location>
</feature>
<dbReference type="Gene3D" id="1.10.260.40">
    <property type="entry name" value="lambda repressor-like DNA-binding domains"/>
    <property type="match status" value="1"/>
</dbReference>
<evidence type="ECO:0000256" key="1">
    <source>
        <dbReference type="ARBA" id="ARBA00023015"/>
    </source>
</evidence>
<name>A0A4Q7TJ25_9MICO</name>
<dbReference type="Proteomes" id="UP000292408">
    <property type="component" value="Unassembled WGS sequence"/>
</dbReference>
<keyword evidence="6" id="KW-1185">Reference proteome</keyword>
<evidence type="ECO:0000259" key="4">
    <source>
        <dbReference type="PROSITE" id="PS50943"/>
    </source>
</evidence>
<comment type="caution">
    <text evidence="5">The sequence shown here is derived from an EMBL/GenBank/DDBJ whole genome shotgun (WGS) entry which is preliminary data.</text>
</comment>
<gene>
    <name evidence="5" type="ORF">EV140_1152</name>
</gene>
<organism evidence="5 6">
    <name type="scientific">Microcella alkaliphila</name>
    <dbReference type="NCBI Taxonomy" id="279828"/>
    <lineage>
        <taxon>Bacteria</taxon>
        <taxon>Bacillati</taxon>
        <taxon>Actinomycetota</taxon>
        <taxon>Actinomycetes</taxon>
        <taxon>Micrococcales</taxon>
        <taxon>Microbacteriaceae</taxon>
        <taxon>Microcella</taxon>
    </lineage>
</organism>
<dbReference type="InterPro" id="IPR050807">
    <property type="entry name" value="TransReg_Diox_bact_type"/>
</dbReference>
<dbReference type="PANTHER" id="PTHR46797">
    <property type="entry name" value="HTH-TYPE TRANSCRIPTIONAL REGULATOR"/>
    <property type="match status" value="1"/>
</dbReference>
<reference evidence="5 6" key="1">
    <citation type="journal article" date="2015" name="Stand. Genomic Sci.">
        <title>Genomic Encyclopedia of Bacterial and Archaeal Type Strains, Phase III: the genomes of soil and plant-associated and newly described type strains.</title>
        <authorList>
            <person name="Whitman W.B."/>
            <person name="Woyke T."/>
            <person name="Klenk H.P."/>
            <person name="Zhou Y."/>
            <person name="Lilburn T.G."/>
            <person name="Beck B.J."/>
            <person name="De Vos P."/>
            <person name="Vandamme P."/>
            <person name="Eisen J.A."/>
            <person name="Garrity G."/>
            <person name="Hugenholtz P."/>
            <person name="Kyrpides N.C."/>
        </authorList>
    </citation>
    <scope>NUCLEOTIDE SEQUENCE [LARGE SCALE GENOMIC DNA]</scope>
    <source>
        <strain evidence="5 6">AC4r</strain>
    </source>
</reference>
<keyword evidence="1" id="KW-0805">Transcription regulation</keyword>
<dbReference type="EMBL" id="SGXT01000014">
    <property type="protein sequence ID" value="RZT60646.1"/>
    <property type="molecule type" value="Genomic_DNA"/>
</dbReference>
<dbReference type="InterPro" id="IPR010982">
    <property type="entry name" value="Lambda_DNA-bd_dom_sf"/>
</dbReference>
<dbReference type="CDD" id="cd02209">
    <property type="entry name" value="cupin_XRE_C"/>
    <property type="match status" value="1"/>
</dbReference>
<dbReference type="GO" id="GO:0005829">
    <property type="term" value="C:cytosol"/>
    <property type="evidence" value="ECO:0007669"/>
    <property type="project" value="TreeGrafter"/>
</dbReference>
<dbReference type="RefSeq" id="WP_130281988.1">
    <property type="nucleotide sequence ID" value="NZ_SGXT01000014.1"/>
</dbReference>
<evidence type="ECO:0000256" key="3">
    <source>
        <dbReference type="ARBA" id="ARBA00023163"/>
    </source>
</evidence>
<dbReference type="SMART" id="SM00530">
    <property type="entry name" value="HTH_XRE"/>
    <property type="match status" value="1"/>
</dbReference>
<dbReference type="InterPro" id="IPR014710">
    <property type="entry name" value="RmlC-like_jellyroll"/>
</dbReference>
<dbReference type="Gene3D" id="2.60.120.10">
    <property type="entry name" value="Jelly Rolls"/>
    <property type="match status" value="1"/>
</dbReference>
<evidence type="ECO:0000256" key="2">
    <source>
        <dbReference type="ARBA" id="ARBA00023125"/>
    </source>
</evidence>
<evidence type="ECO:0000313" key="6">
    <source>
        <dbReference type="Proteomes" id="UP000292408"/>
    </source>
</evidence>
<dbReference type="SUPFAM" id="SSF47413">
    <property type="entry name" value="lambda repressor-like DNA-binding domains"/>
    <property type="match status" value="1"/>
</dbReference>
<dbReference type="PROSITE" id="PS50943">
    <property type="entry name" value="HTH_CROC1"/>
    <property type="match status" value="1"/>
</dbReference>
<evidence type="ECO:0000313" key="5">
    <source>
        <dbReference type="EMBL" id="RZT60646.1"/>
    </source>
</evidence>
<protein>
    <submittedName>
        <fullName evidence="5">XRE family transcriptional regulator</fullName>
    </submittedName>
</protein>
<dbReference type="AlphaFoldDB" id="A0A4Q7TJ25"/>
<dbReference type="Pfam" id="PF01381">
    <property type="entry name" value="HTH_3"/>
    <property type="match status" value="1"/>
</dbReference>
<dbReference type="InterPro" id="IPR011051">
    <property type="entry name" value="RmlC_Cupin_sf"/>
</dbReference>
<keyword evidence="3" id="KW-0804">Transcription</keyword>
<dbReference type="PANTHER" id="PTHR46797:SF23">
    <property type="entry name" value="HTH-TYPE TRANSCRIPTIONAL REGULATOR SUTR"/>
    <property type="match status" value="1"/>
</dbReference>
<keyword evidence="2" id="KW-0238">DNA-binding</keyword>
<dbReference type="InterPro" id="IPR001387">
    <property type="entry name" value="Cro/C1-type_HTH"/>
</dbReference>
<dbReference type="GO" id="GO:0003677">
    <property type="term" value="F:DNA binding"/>
    <property type="evidence" value="ECO:0007669"/>
    <property type="project" value="UniProtKB-KW"/>
</dbReference>
<dbReference type="SUPFAM" id="SSF51182">
    <property type="entry name" value="RmlC-like cupins"/>
    <property type="match status" value="1"/>
</dbReference>
<dbReference type="GO" id="GO:0003700">
    <property type="term" value="F:DNA-binding transcription factor activity"/>
    <property type="evidence" value="ECO:0007669"/>
    <property type="project" value="TreeGrafter"/>
</dbReference>
<proteinExistence type="predicted"/>
<sequence>MEQRQLLSPLANNLRMWRERRGMSASALAREAGLAKSTVSELERGNGNPSLDTLWALAKTLHVSLGALFMGPVGRSEVELKRLIDAPVIAHDGDKFVAQLMASWRNSGEVEVSIVSLAPNAKRSSRGNSLGVVERAVCLSGLVEVGPDESMTLLEPGDMITFHADQPHIYRARADGGRLLVVQQYPFVN</sequence>
<accession>A0A4Q7TJ25</accession>